<dbReference type="InterPro" id="IPR029058">
    <property type="entry name" value="AB_hydrolase_fold"/>
</dbReference>
<sequence>MSAWFLTDGGPGPDAPTVVCFPHAGGDPRTYLAWQRELPEVTVRVACAPGRAHRFAEPAPASLAELADDAAAAVGDLTGPVCLAGHSLGGLIAFEVARRLPERVRHLVVSGCAAPSLLPTEYIVWAAGLPWDEFVEATARHEGLAREIVEDPEVAELLLAALRADVRLFAGYRYRPAEPLPVAASLVNGDDDWRVGGGVLHPWEREFTSVPDYHWRAGGHFYFTDRPGAVTDVLRAALRRDPAADTANDHVEVI</sequence>
<dbReference type="SUPFAM" id="SSF53474">
    <property type="entry name" value="alpha/beta-Hydrolases"/>
    <property type="match status" value="1"/>
</dbReference>
<dbReference type="Gene3D" id="3.40.50.1820">
    <property type="entry name" value="alpha/beta hydrolase"/>
    <property type="match status" value="1"/>
</dbReference>
<evidence type="ECO:0000313" key="3">
    <source>
        <dbReference type="EMBL" id="OLF14037.1"/>
    </source>
</evidence>
<dbReference type="PANTHER" id="PTHR11487">
    <property type="entry name" value="THIOESTERASE"/>
    <property type="match status" value="1"/>
</dbReference>
<dbReference type="AlphaFoldDB" id="A0A7Z0WSG8"/>
<keyword evidence="4" id="KW-1185">Reference proteome</keyword>
<gene>
    <name evidence="3" type="ORF">BLA60_02345</name>
</gene>
<dbReference type="PANTHER" id="PTHR11487:SF0">
    <property type="entry name" value="S-ACYL FATTY ACID SYNTHASE THIOESTERASE, MEDIUM CHAIN"/>
    <property type="match status" value="1"/>
</dbReference>
<dbReference type="GO" id="GO:0008610">
    <property type="term" value="P:lipid biosynthetic process"/>
    <property type="evidence" value="ECO:0007669"/>
    <property type="project" value="TreeGrafter"/>
</dbReference>
<dbReference type="RefSeq" id="WP_075130985.1">
    <property type="nucleotide sequence ID" value="NZ_MSIF01000001.1"/>
</dbReference>
<accession>A0A7Z0WSG8</accession>
<protein>
    <recommendedName>
        <fullName evidence="2">Thioesterase domain-containing protein</fullName>
    </recommendedName>
</protein>
<evidence type="ECO:0000259" key="2">
    <source>
        <dbReference type="Pfam" id="PF00975"/>
    </source>
</evidence>
<feature type="domain" description="Thioesterase" evidence="2">
    <location>
        <begin position="17"/>
        <end position="235"/>
    </location>
</feature>
<evidence type="ECO:0000256" key="1">
    <source>
        <dbReference type="ARBA" id="ARBA00007169"/>
    </source>
</evidence>
<dbReference type="Pfam" id="PF00975">
    <property type="entry name" value="Thioesterase"/>
    <property type="match status" value="1"/>
</dbReference>
<reference evidence="3 4" key="1">
    <citation type="submission" date="2016-12" db="EMBL/GenBank/DDBJ databases">
        <title>The draft genome sequence of Actinophytocola xinjiangensis.</title>
        <authorList>
            <person name="Wang W."/>
            <person name="Yuan L."/>
        </authorList>
    </citation>
    <scope>NUCLEOTIDE SEQUENCE [LARGE SCALE GENOMIC DNA]</scope>
    <source>
        <strain evidence="3 4">CGMCC 4.4663</strain>
    </source>
</reference>
<dbReference type="InterPro" id="IPR001031">
    <property type="entry name" value="Thioesterase"/>
</dbReference>
<dbReference type="Proteomes" id="UP000185696">
    <property type="component" value="Unassembled WGS sequence"/>
</dbReference>
<comment type="caution">
    <text evidence="3">The sequence shown here is derived from an EMBL/GenBank/DDBJ whole genome shotgun (WGS) entry which is preliminary data.</text>
</comment>
<dbReference type="OrthoDB" id="4169718at2"/>
<proteinExistence type="inferred from homology"/>
<evidence type="ECO:0000313" key="4">
    <source>
        <dbReference type="Proteomes" id="UP000185696"/>
    </source>
</evidence>
<name>A0A7Z0WSG8_9PSEU</name>
<dbReference type="InterPro" id="IPR012223">
    <property type="entry name" value="TEII"/>
</dbReference>
<dbReference type="EMBL" id="MSIF01000001">
    <property type="protein sequence ID" value="OLF14037.1"/>
    <property type="molecule type" value="Genomic_DNA"/>
</dbReference>
<comment type="similarity">
    <text evidence="1">Belongs to the thioesterase family.</text>
</comment>
<organism evidence="3 4">
    <name type="scientific">Actinophytocola xinjiangensis</name>
    <dbReference type="NCBI Taxonomy" id="485602"/>
    <lineage>
        <taxon>Bacteria</taxon>
        <taxon>Bacillati</taxon>
        <taxon>Actinomycetota</taxon>
        <taxon>Actinomycetes</taxon>
        <taxon>Pseudonocardiales</taxon>
        <taxon>Pseudonocardiaceae</taxon>
    </lineage>
</organism>